<dbReference type="Proteomes" id="UP000014760">
    <property type="component" value="Unassembled WGS sequence"/>
</dbReference>
<reference evidence="6" key="3">
    <citation type="submission" date="2015-06" db="UniProtKB">
        <authorList>
            <consortium name="EnsemblMetazoa"/>
        </authorList>
    </citation>
    <scope>IDENTIFICATION</scope>
</reference>
<evidence type="ECO:0000256" key="3">
    <source>
        <dbReference type="ARBA" id="ARBA00023002"/>
    </source>
</evidence>
<dbReference type="InterPro" id="IPR011032">
    <property type="entry name" value="GroES-like_sf"/>
</dbReference>
<dbReference type="EnsemblMetazoa" id="CapteT224563">
    <property type="protein sequence ID" value="CapteP224563"/>
    <property type="gene ID" value="CapteG224563"/>
</dbReference>
<dbReference type="GO" id="GO:0046872">
    <property type="term" value="F:metal ion binding"/>
    <property type="evidence" value="ECO:0007669"/>
    <property type="project" value="UniProtKB-KW"/>
</dbReference>
<dbReference type="EMBL" id="KB293808">
    <property type="protein sequence ID" value="ELU15410.1"/>
    <property type="molecule type" value="Genomic_DNA"/>
</dbReference>
<keyword evidence="3" id="KW-0560">Oxidoreductase</keyword>
<name>R7VI70_CAPTE</name>
<evidence type="ECO:0000256" key="2">
    <source>
        <dbReference type="ARBA" id="ARBA00022833"/>
    </source>
</evidence>
<dbReference type="FunCoup" id="R7VI70">
    <property type="interactions" value="3"/>
</dbReference>
<keyword evidence="2" id="KW-0862">Zinc</keyword>
<dbReference type="InterPro" id="IPR036291">
    <property type="entry name" value="NAD(P)-bd_dom_sf"/>
</dbReference>
<dbReference type="PANTHER" id="PTHR43401:SF2">
    <property type="entry name" value="L-THREONINE 3-DEHYDROGENASE"/>
    <property type="match status" value="1"/>
</dbReference>
<evidence type="ECO:0000259" key="4">
    <source>
        <dbReference type="SMART" id="SM00829"/>
    </source>
</evidence>
<dbReference type="Gene3D" id="3.90.180.10">
    <property type="entry name" value="Medium-chain alcohol dehydrogenases, catalytic domain"/>
    <property type="match status" value="2"/>
</dbReference>
<dbReference type="InterPro" id="IPR013154">
    <property type="entry name" value="ADH-like_N"/>
</dbReference>
<evidence type="ECO:0000313" key="6">
    <source>
        <dbReference type="EnsemblMetazoa" id="CapteP224563"/>
    </source>
</evidence>
<dbReference type="InterPro" id="IPR050129">
    <property type="entry name" value="Zn_alcohol_dh"/>
</dbReference>
<dbReference type="Gene3D" id="3.40.50.720">
    <property type="entry name" value="NAD(P)-binding Rossmann-like Domain"/>
    <property type="match status" value="1"/>
</dbReference>
<dbReference type="PANTHER" id="PTHR43401">
    <property type="entry name" value="L-THREONINE 3-DEHYDROGENASE"/>
    <property type="match status" value="1"/>
</dbReference>
<dbReference type="OrthoDB" id="1879366at2759"/>
<dbReference type="EMBL" id="AMQN01000639">
    <property type="status" value="NOT_ANNOTATED_CDS"/>
    <property type="molecule type" value="Genomic_DNA"/>
</dbReference>
<dbReference type="HOGENOM" id="CLU_714219_0_0_1"/>
<dbReference type="Pfam" id="PF00107">
    <property type="entry name" value="ADH_zinc_N"/>
    <property type="match status" value="1"/>
</dbReference>
<dbReference type="AlphaFoldDB" id="R7VI70"/>
<dbReference type="InterPro" id="IPR013149">
    <property type="entry name" value="ADH-like_C"/>
</dbReference>
<gene>
    <name evidence="5" type="ORF">CAPTEDRAFT_224563</name>
</gene>
<dbReference type="InterPro" id="IPR020843">
    <property type="entry name" value="ER"/>
</dbReference>
<proteinExistence type="predicted"/>
<organism evidence="5">
    <name type="scientific">Capitella teleta</name>
    <name type="common">Polychaete worm</name>
    <dbReference type="NCBI Taxonomy" id="283909"/>
    <lineage>
        <taxon>Eukaryota</taxon>
        <taxon>Metazoa</taxon>
        <taxon>Spiralia</taxon>
        <taxon>Lophotrochozoa</taxon>
        <taxon>Annelida</taxon>
        <taxon>Polychaeta</taxon>
        <taxon>Sedentaria</taxon>
        <taxon>Scolecida</taxon>
        <taxon>Capitellidae</taxon>
        <taxon>Capitella</taxon>
    </lineage>
</organism>
<sequence length="387" mass="42840">MLDAYILKKSLTPPQFLRNYCSMRLLGAEGSVEMSRQERMKCVRRISIEDDFECEATPIPDIPSGGIRVRVCYAGATYSDVQIKNSSHQKPRLAGVHDTSLFRGFEVSGVVDDLCPSLMNCDFKKGDRVIVYPWNEDLPEIGYDEYIVIKKADSLIHIPNHLDMRVASLLPAGALQAYAAIKKSKPFLMEKIMGEDVTNVLIVGAGGLALWTLLMAKNFIAENASKVRIVVAGHDVEKLAAARDIGCWEVIHWDEEVHEGYITERTLNACEGGVHMIIDFVSSARTIKRCLKVLAKEGVLVVGGNSKFEVTFNLNTLAQRNQSVLGVSKGSKEQLQELVNFCAEGKLTAPKFTVFPVEEANEVFQKLSNCNISGRAILEVCPEEALE</sequence>
<dbReference type="OMA" id="PPHTVYP"/>
<keyword evidence="7" id="KW-1185">Reference proteome</keyword>
<evidence type="ECO:0000313" key="7">
    <source>
        <dbReference type="Proteomes" id="UP000014760"/>
    </source>
</evidence>
<dbReference type="STRING" id="283909.R7VI70"/>
<dbReference type="GO" id="GO:0016491">
    <property type="term" value="F:oxidoreductase activity"/>
    <property type="evidence" value="ECO:0007669"/>
    <property type="project" value="UniProtKB-KW"/>
</dbReference>
<feature type="domain" description="Enoyl reductase (ER)" evidence="4">
    <location>
        <begin position="47"/>
        <end position="378"/>
    </location>
</feature>
<dbReference type="SUPFAM" id="SSF50129">
    <property type="entry name" value="GroES-like"/>
    <property type="match status" value="1"/>
</dbReference>
<keyword evidence="1" id="KW-0479">Metal-binding</keyword>
<protein>
    <recommendedName>
        <fullName evidence="4">Enoyl reductase (ER) domain-containing protein</fullName>
    </recommendedName>
</protein>
<reference evidence="5 7" key="2">
    <citation type="journal article" date="2013" name="Nature">
        <title>Insights into bilaterian evolution from three spiralian genomes.</title>
        <authorList>
            <person name="Simakov O."/>
            <person name="Marletaz F."/>
            <person name="Cho S.J."/>
            <person name="Edsinger-Gonzales E."/>
            <person name="Havlak P."/>
            <person name="Hellsten U."/>
            <person name="Kuo D.H."/>
            <person name="Larsson T."/>
            <person name="Lv J."/>
            <person name="Arendt D."/>
            <person name="Savage R."/>
            <person name="Osoegawa K."/>
            <person name="de Jong P."/>
            <person name="Grimwood J."/>
            <person name="Chapman J.A."/>
            <person name="Shapiro H."/>
            <person name="Aerts A."/>
            <person name="Otillar R.P."/>
            <person name="Terry A.Y."/>
            <person name="Boore J.L."/>
            <person name="Grigoriev I.V."/>
            <person name="Lindberg D.R."/>
            <person name="Seaver E.C."/>
            <person name="Weisblat D.A."/>
            <person name="Putnam N.H."/>
            <person name="Rokhsar D.S."/>
        </authorList>
    </citation>
    <scope>NUCLEOTIDE SEQUENCE</scope>
    <source>
        <strain evidence="5 7">I ESC-2004</strain>
    </source>
</reference>
<reference evidence="7" key="1">
    <citation type="submission" date="2012-12" db="EMBL/GenBank/DDBJ databases">
        <authorList>
            <person name="Hellsten U."/>
            <person name="Grimwood J."/>
            <person name="Chapman J.A."/>
            <person name="Shapiro H."/>
            <person name="Aerts A."/>
            <person name="Otillar R.P."/>
            <person name="Terry A.Y."/>
            <person name="Boore J.L."/>
            <person name="Simakov O."/>
            <person name="Marletaz F."/>
            <person name="Cho S.-J."/>
            <person name="Edsinger-Gonzales E."/>
            <person name="Havlak P."/>
            <person name="Kuo D.-H."/>
            <person name="Larsson T."/>
            <person name="Lv J."/>
            <person name="Arendt D."/>
            <person name="Savage R."/>
            <person name="Osoegawa K."/>
            <person name="de Jong P."/>
            <person name="Lindberg D.R."/>
            <person name="Seaver E.C."/>
            <person name="Weisblat D.A."/>
            <person name="Putnam N.H."/>
            <person name="Grigoriev I.V."/>
            <person name="Rokhsar D.S."/>
        </authorList>
    </citation>
    <scope>NUCLEOTIDE SEQUENCE</scope>
    <source>
        <strain evidence="7">I ESC-2004</strain>
    </source>
</reference>
<accession>R7VI70</accession>
<dbReference type="SUPFAM" id="SSF51735">
    <property type="entry name" value="NAD(P)-binding Rossmann-fold domains"/>
    <property type="match status" value="1"/>
</dbReference>
<evidence type="ECO:0000256" key="1">
    <source>
        <dbReference type="ARBA" id="ARBA00022723"/>
    </source>
</evidence>
<evidence type="ECO:0000313" key="5">
    <source>
        <dbReference type="EMBL" id="ELU15410.1"/>
    </source>
</evidence>
<dbReference type="SMART" id="SM00829">
    <property type="entry name" value="PKS_ER"/>
    <property type="match status" value="1"/>
</dbReference>
<dbReference type="Pfam" id="PF08240">
    <property type="entry name" value="ADH_N"/>
    <property type="match status" value="1"/>
</dbReference>